<dbReference type="GO" id="GO:0003677">
    <property type="term" value="F:DNA binding"/>
    <property type="evidence" value="ECO:0007669"/>
    <property type="project" value="InterPro"/>
</dbReference>
<dbReference type="eggNOG" id="COG1961">
    <property type="taxonomic scope" value="Bacteria"/>
</dbReference>
<sequence>MVRDAAHDQHVQRQPDPTTRHLADLDALLGVIHGPIPNVAGSGPAAEARSLMINAVRWGGRYIGGAAPYGYRLIHDQPHHNPGKAIRGERRAHLEPDRDQAPILQEIFHRIVAGDGHTTLINHLTQRAVPPPTRRGSAGWNVNAISSILDNPRCTGFEYWHSYSARRNPACRRKFTGSWCDRTAPRIPPSSPSRTSSRCPRCAPNRSDPELVAPATRGRSYSTGSAAPTAAASWGSRPRTARSDTDAAQHRATRRPATDRRSTSPNRGYSLHSNHGCAKQSKTGPSWATANPQRARSSTPSTSESPTTPGPTASTPQ</sequence>
<dbReference type="STRING" id="479431.Namu_2661"/>
<feature type="region of interest" description="Disordered" evidence="1">
    <location>
        <begin position="179"/>
        <end position="317"/>
    </location>
</feature>
<dbReference type="OrthoDB" id="3372479at2"/>
<feature type="compositionally biased region" description="Polar residues" evidence="1">
    <location>
        <begin position="280"/>
        <end position="296"/>
    </location>
</feature>
<dbReference type="HOGENOM" id="CLU_876682_0_0_11"/>
<feature type="compositionally biased region" description="Low complexity" evidence="1">
    <location>
        <begin position="220"/>
        <end position="236"/>
    </location>
</feature>
<reference evidence="4" key="1">
    <citation type="submission" date="2009-09" db="EMBL/GenBank/DDBJ databases">
        <title>The complete genome of Nakamurella multipartita DSM 44233.</title>
        <authorList>
            <consortium name="US DOE Joint Genome Institute (JGI-PGF)"/>
            <person name="Lucas S."/>
            <person name="Copeland A."/>
            <person name="Lapidus A."/>
            <person name="Glavina del Rio T."/>
            <person name="Dalin E."/>
            <person name="Tice H."/>
            <person name="Bruce D."/>
            <person name="Goodwin L."/>
            <person name="Pitluck S."/>
            <person name="Kyrpides N."/>
            <person name="Mavromatis K."/>
            <person name="Ivanova N."/>
            <person name="Ovchinnikova G."/>
            <person name="Sims D."/>
            <person name="Meincke L."/>
            <person name="Brettin T."/>
            <person name="Detter J.C."/>
            <person name="Han C."/>
            <person name="Larimer F."/>
            <person name="Land M."/>
            <person name="Hauser L."/>
            <person name="Markowitz V."/>
            <person name="Cheng J.-F."/>
            <person name="Hugenholtz P."/>
            <person name="Woyke T."/>
            <person name="Wu D."/>
            <person name="Klenk H.-P."/>
            <person name="Eisen J.A."/>
        </authorList>
    </citation>
    <scope>NUCLEOTIDE SEQUENCE [LARGE SCALE GENOMIC DNA]</scope>
    <source>
        <strain evidence="4">ATCC 700099 / DSM 44233 / CIP 104796 / JCM 9543 / NBRC 105858 / Y-104</strain>
    </source>
</reference>
<dbReference type="GO" id="GO:0000150">
    <property type="term" value="F:DNA strand exchange activity"/>
    <property type="evidence" value="ECO:0007669"/>
    <property type="project" value="InterPro"/>
</dbReference>
<feature type="domain" description="Recombinase" evidence="2">
    <location>
        <begin position="68"/>
        <end position="186"/>
    </location>
</feature>
<dbReference type="PROSITE" id="PS51737">
    <property type="entry name" value="RECOMBINASE_DNA_BIND"/>
    <property type="match status" value="1"/>
</dbReference>
<dbReference type="InParanoid" id="C8X8F3"/>
<reference evidence="3 4" key="2">
    <citation type="journal article" date="2010" name="Stand. Genomic Sci.">
        <title>Complete genome sequence of Nakamurella multipartita type strain (Y-104).</title>
        <authorList>
            <person name="Tice H."/>
            <person name="Mayilraj S."/>
            <person name="Sims D."/>
            <person name="Lapidus A."/>
            <person name="Nolan M."/>
            <person name="Lucas S."/>
            <person name="Glavina Del Rio T."/>
            <person name="Copeland A."/>
            <person name="Cheng J.F."/>
            <person name="Meincke L."/>
            <person name="Bruce D."/>
            <person name="Goodwin L."/>
            <person name="Pitluck S."/>
            <person name="Ivanova N."/>
            <person name="Mavromatis K."/>
            <person name="Ovchinnikova G."/>
            <person name="Pati A."/>
            <person name="Chen A."/>
            <person name="Palaniappan K."/>
            <person name="Land M."/>
            <person name="Hauser L."/>
            <person name="Chang Y.J."/>
            <person name="Jeffries C.D."/>
            <person name="Detter J.C."/>
            <person name="Brettin T."/>
            <person name="Rohde M."/>
            <person name="Goker M."/>
            <person name="Bristow J."/>
            <person name="Eisen J.A."/>
            <person name="Markowitz V."/>
            <person name="Hugenholtz P."/>
            <person name="Kyrpides N.C."/>
            <person name="Klenk H.P."/>
            <person name="Chen F."/>
        </authorList>
    </citation>
    <scope>NUCLEOTIDE SEQUENCE [LARGE SCALE GENOMIC DNA]</scope>
    <source>
        <strain evidence="4">ATCC 700099 / DSM 44233 / CIP 104796 / JCM 9543 / NBRC 105858 / Y-104</strain>
    </source>
</reference>
<feature type="compositionally biased region" description="Low complexity" evidence="1">
    <location>
        <begin position="192"/>
        <end position="204"/>
    </location>
</feature>
<keyword evidence="4" id="KW-1185">Reference proteome</keyword>
<dbReference type="Proteomes" id="UP000002218">
    <property type="component" value="Chromosome"/>
</dbReference>
<dbReference type="KEGG" id="nml:Namu_2661"/>
<gene>
    <name evidence="3" type="ordered locus">Namu_2661</name>
</gene>
<dbReference type="EMBL" id="CP001737">
    <property type="protein sequence ID" value="ACV79008.1"/>
    <property type="molecule type" value="Genomic_DNA"/>
</dbReference>
<evidence type="ECO:0000313" key="4">
    <source>
        <dbReference type="Proteomes" id="UP000002218"/>
    </source>
</evidence>
<dbReference type="Gene3D" id="3.90.1750.20">
    <property type="entry name" value="Putative Large Serine Recombinase, Chain B, Domain 2"/>
    <property type="match status" value="1"/>
</dbReference>
<evidence type="ECO:0000259" key="2">
    <source>
        <dbReference type="PROSITE" id="PS51737"/>
    </source>
</evidence>
<evidence type="ECO:0000256" key="1">
    <source>
        <dbReference type="SAM" id="MobiDB-lite"/>
    </source>
</evidence>
<accession>C8X8F3</accession>
<feature type="compositionally biased region" description="Low complexity" evidence="1">
    <location>
        <begin position="297"/>
        <end position="317"/>
    </location>
</feature>
<name>C8X8F3_NAKMY</name>
<proteinExistence type="predicted"/>
<feature type="compositionally biased region" description="Polar residues" evidence="1">
    <location>
        <begin position="263"/>
        <end position="273"/>
    </location>
</feature>
<evidence type="ECO:0000313" key="3">
    <source>
        <dbReference type="EMBL" id="ACV79008.1"/>
    </source>
</evidence>
<organism evidence="3 4">
    <name type="scientific">Nakamurella multipartita (strain ATCC 700099 / DSM 44233 / CIP 104796 / JCM 9543 / NBRC 105858 / Y-104)</name>
    <name type="common">Microsphaera multipartita</name>
    <dbReference type="NCBI Taxonomy" id="479431"/>
    <lineage>
        <taxon>Bacteria</taxon>
        <taxon>Bacillati</taxon>
        <taxon>Actinomycetota</taxon>
        <taxon>Actinomycetes</taxon>
        <taxon>Nakamurellales</taxon>
        <taxon>Nakamurellaceae</taxon>
        <taxon>Nakamurella</taxon>
    </lineage>
</organism>
<dbReference type="InterPro" id="IPR011109">
    <property type="entry name" value="DNA_bind_recombinase_dom"/>
</dbReference>
<dbReference type="InterPro" id="IPR038109">
    <property type="entry name" value="DNA_bind_recomb_sf"/>
</dbReference>
<dbReference type="AlphaFoldDB" id="C8X8F3"/>
<dbReference type="Pfam" id="PF07508">
    <property type="entry name" value="Recombinase"/>
    <property type="match status" value="1"/>
</dbReference>
<protein>
    <recommendedName>
        <fullName evidence="2">Recombinase domain-containing protein</fullName>
    </recommendedName>
</protein>